<dbReference type="Pfam" id="PF13657">
    <property type="entry name" value="Couple_hipA"/>
    <property type="match status" value="1"/>
</dbReference>
<gene>
    <name evidence="2" type="ORF">RT717_27360</name>
</gene>
<evidence type="ECO:0000313" key="3">
    <source>
        <dbReference type="Proteomes" id="UP001302349"/>
    </source>
</evidence>
<dbReference type="NCBIfam" id="TIGR03071">
    <property type="entry name" value="couple_hipA"/>
    <property type="match status" value="1"/>
</dbReference>
<evidence type="ECO:0000259" key="1">
    <source>
        <dbReference type="Pfam" id="PF13657"/>
    </source>
</evidence>
<evidence type="ECO:0000313" key="2">
    <source>
        <dbReference type="EMBL" id="WOK06791.1"/>
    </source>
</evidence>
<reference evidence="2 3" key="1">
    <citation type="journal article" date="2023" name="Microbiol. Resour. Announc.">
        <title>Complete Genome Sequence of Imperialibacter roseus strain P4T.</title>
        <authorList>
            <person name="Tizabi D.R."/>
            <person name="Bachvaroff T."/>
            <person name="Hill R.T."/>
        </authorList>
    </citation>
    <scope>NUCLEOTIDE SEQUENCE [LARGE SCALE GENOMIC DNA]</scope>
    <source>
        <strain evidence="2 3">P4T</strain>
    </source>
</reference>
<dbReference type="RefSeq" id="WP_317489492.1">
    <property type="nucleotide sequence ID" value="NZ_CP136051.1"/>
</dbReference>
<organism evidence="2 3">
    <name type="scientific">Imperialibacter roseus</name>
    <dbReference type="NCBI Taxonomy" id="1324217"/>
    <lineage>
        <taxon>Bacteria</taxon>
        <taxon>Pseudomonadati</taxon>
        <taxon>Bacteroidota</taxon>
        <taxon>Cytophagia</taxon>
        <taxon>Cytophagales</taxon>
        <taxon>Flammeovirgaceae</taxon>
        <taxon>Imperialibacter</taxon>
    </lineage>
</organism>
<name>A0ABZ0IQF5_9BACT</name>
<protein>
    <submittedName>
        <fullName evidence="2">HipA N-terminal domain-containing protein</fullName>
    </submittedName>
</protein>
<proteinExistence type="predicted"/>
<dbReference type="EMBL" id="CP136051">
    <property type="protein sequence ID" value="WOK06791.1"/>
    <property type="molecule type" value="Genomic_DNA"/>
</dbReference>
<accession>A0ABZ0IQF5</accession>
<feature type="domain" description="HipA N-terminal subdomain 1" evidence="1">
    <location>
        <begin position="5"/>
        <end position="103"/>
    </location>
</feature>
<keyword evidence="3" id="KW-1185">Reference proteome</keyword>
<dbReference type="InterPro" id="IPR017508">
    <property type="entry name" value="HipA_N1"/>
</dbReference>
<sequence>MRAANILFKDQVAGVLMQQDDGTFIFRYLDDWMADSSKPAISLTLPKSQQEHHSSYLFPFFFNMLPEGSNKQVVCHHMKLDADDYFGILRAIAKTDAIGAIRVVKVEGQP</sequence>
<dbReference type="Proteomes" id="UP001302349">
    <property type="component" value="Chromosome"/>
</dbReference>